<organism evidence="1 2">
    <name type="scientific">Trichogramma kaykai</name>
    <dbReference type="NCBI Taxonomy" id="54128"/>
    <lineage>
        <taxon>Eukaryota</taxon>
        <taxon>Metazoa</taxon>
        <taxon>Ecdysozoa</taxon>
        <taxon>Arthropoda</taxon>
        <taxon>Hexapoda</taxon>
        <taxon>Insecta</taxon>
        <taxon>Pterygota</taxon>
        <taxon>Neoptera</taxon>
        <taxon>Endopterygota</taxon>
        <taxon>Hymenoptera</taxon>
        <taxon>Apocrita</taxon>
        <taxon>Proctotrupomorpha</taxon>
        <taxon>Chalcidoidea</taxon>
        <taxon>Trichogrammatidae</taxon>
        <taxon>Trichogramma</taxon>
    </lineage>
</organism>
<evidence type="ECO:0000313" key="2">
    <source>
        <dbReference type="Proteomes" id="UP001627154"/>
    </source>
</evidence>
<dbReference type="AlphaFoldDB" id="A0ABD2WFP3"/>
<gene>
    <name evidence="1" type="ORF">TKK_014053</name>
</gene>
<dbReference type="EMBL" id="JBJJXI010000111">
    <property type="protein sequence ID" value="KAL3391332.1"/>
    <property type="molecule type" value="Genomic_DNA"/>
</dbReference>
<protein>
    <recommendedName>
        <fullName evidence="3">PiggyBac transposable element-derived protein 4 C-terminal zinc-ribbon domain-containing protein</fullName>
    </recommendedName>
</protein>
<proteinExistence type="predicted"/>
<accession>A0ABD2WFP3</accession>
<sequence>MLFAAFKRELLLYAAAAGGRENSSPRYVPSVRWRDHGKVAKIRHCCRMNNGRNTALKCVACGCTVCVHYMRVCVSTEARYKLGDLH</sequence>
<keyword evidence="2" id="KW-1185">Reference proteome</keyword>
<name>A0ABD2WFP3_9HYME</name>
<comment type="caution">
    <text evidence="1">The sequence shown here is derived from an EMBL/GenBank/DDBJ whole genome shotgun (WGS) entry which is preliminary data.</text>
</comment>
<reference evidence="1 2" key="1">
    <citation type="journal article" date="2024" name="bioRxiv">
        <title>A reference genome for Trichogramma kaykai: A tiny desert-dwelling parasitoid wasp with competing sex-ratio distorters.</title>
        <authorList>
            <person name="Culotta J."/>
            <person name="Lindsey A.R."/>
        </authorList>
    </citation>
    <scope>NUCLEOTIDE SEQUENCE [LARGE SCALE GENOMIC DNA]</scope>
    <source>
        <strain evidence="1 2">KSX58</strain>
    </source>
</reference>
<dbReference type="Proteomes" id="UP001627154">
    <property type="component" value="Unassembled WGS sequence"/>
</dbReference>
<evidence type="ECO:0008006" key="3">
    <source>
        <dbReference type="Google" id="ProtNLM"/>
    </source>
</evidence>
<evidence type="ECO:0000313" key="1">
    <source>
        <dbReference type="EMBL" id="KAL3391332.1"/>
    </source>
</evidence>